<keyword evidence="1" id="KW-0812">Transmembrane</keyword>
<keyword evidence="3" id="KW-1185">Reference proteome</keyword>
<gene>
    <name evidence="2" type="ORF">SAMN05216175_105116</name>
</gene>
<evidence type="ECO:0000313" key="3">
    <source>
        <dbReference type="Proteomes" id="UP000198623"/>
    </source>
</evidence>
<dbReference type="AlphaFoldDB" id="A0A1I2QSG4"/>
<evidence type="ECO:0000256" key="1">
    <source>
        <dbReference type="SAM" id="Phobius"/>
    </source>
</evidence>
<feature type="transmembrane region" description="Helical" evidence="1">
    <location>
        <begin position="21"/>
        <end position="46"/>
    </location>
</feature>
<sequence>MKNSSMKNRSMKNSHIKSKSFLQKTSLVMGIISELLCVLCLVMLVIKARELGMEDVISASYMASAFFFFTAGLVLIIISQANIPSLRFNDSADDK</sequence>
<feature type="transmembrane region" description="Helical" evidence="1">
    <location>
        <begin position="58"/>
        <end position="78"/>
    </location>
</feature>
<dbReference type="EMBL" id="FOOU01000005">
    <property type="protein sequence ID" value="SFG31248.1"/>
    <property type="molecule type" value="Genomic_DNA"/>
</dbReference>
<name>A0A1I2QSG4_9GAMM</name>
<protein>
    <submittedName>
        <fullName evidence="2">Uncharacterized protein</fullName>
    </submittedName>
</protein>
<keyword evidence="1" id="KW-1133">Transmembrane helix</keyword>
<keyword evidence="1" id="KW-0472">Membrane</keyword>
<dbReference type="Proteomes" id="UP000198623">
    <property type="component" value="Unassembled WGS sequence"/>
</dbReference>
<reference evidence="3" key="1">
    <citation type="submission" date="2016-10" db="EMBL/GenBank/DDBJ databases">
        <authorList>
            <person name="Varghese N."/>
            <person name="Submissions S."/>
        </authorList>
    </citation>
    <scope>NUCLEOTIDE SEQUENCE [LARGE SCALE GENOMIC DNA]</scope>
    <source>
        <strain evidence="3">CGMCC 1.10971</strain>
    </source>
</reference>
<dbReference type="RefSeq" id="WP_143083755.1">
    <property type="nucleotide sequence ID" value="NZ_FOOU01000005.1"/>
</dbReference>
<proteinExistence type="predicted"/>
<evidence type="ECO:0000313" key="2">
    <source>
        <dbReference type="EMBL" id="SFG31248.1"/>
    </source>
</evidence>
<organism evidence="2 3">
    <name type="scientific">Neptunomonas qingdaonensis</name>
    <dbReference type="NCBI Taxonomy" id="1045558"/>
    <lineage>
        <taxon>Bacteria</taxon>
        <taxon>Pseudomonadati</taxon>
        <taxon>Pseudomonadota</taxon>
        <taxon>Gammaproteobacteria</taxon>
        <taxon>Oceanospirillales</taxon>
        <taxon>Oceanospirillaceae</taxon>
        <taxon>Neptunomonas</taxon>
    </lineage>
</organism>
<accession>A0A1I2QSG4</accession>